<dbReference type="AlphaFoldDB" id="A6K7I8"/>
<reference evidence="2" key="1">
    <citation type="submission" date="2005-09" db="EMBL/GenBank/DDBJ databases">
        <authorList>
            <person name="Mural R.J."/>
            <person name="Li P.W."/>
            <person name="Adams M.D."/>
            <person name="Amanatides P.G."/>
            <person name="Baden-Tillson H."/>
            <person name="Barnstead M."/>
            <person name="Chin S.H."/>
            <person name="Dew I."/>
            <person name="Evans C.A."/>
            <person name="Ferriera S."/>
            <person name="Flanigan M."/>
            <person name="Fosler C."/>
            <person name="Glodek A."/>
            <person name="Gu Z."/>
            <person name="Holt R.A."/>
            <person name="Jennings D."/>
            <person name="Kraft C.L."/>
            <person name="Lu F."/>
            <person name="Nguyen T."/>
            <person name="Nusskern D.R."/>
            <person name="Pfannkoch C.M."/>
            <person name="Sitter C."/>
            <person name="Sutton G.G."/>
            <person name="Venter J.C."/>
            <person name="Wang Z."/>
            <person name="Woodage T."/>
            <person name="Zheng X.H."/>
            <person name="Zhong F."/>
        </authorList>
    </citation>
    <scope>NUCLEOTIDE SEQUENCE [LARGE SCALE GENOMIC DNA]</scope>
    <source>
        <strain>BN</strain>
        <strain evidence="2">Sprague-Dawley</strain>
    </source>
</reference>
<sequence length="41" mass="4157">MAGSLGSRQGTGERQKLGIVGGALLVSLENRMPSGEAQGQD</sequence>
<evidence type="ECO:0000313" key="1">
    <source>
        <dbReference type="EMBL" id="EDL76531.1"/>
    </source>
</evidence>
<gene>
    <name evidence="1" type="ORF">rCG_59220</name>
</gene>
<dbReference type="Proteomes" id="UP000234681">
    <property type="component" value="Chromosome 7"/>
</dbReference>
<evidence type="ECO:0000313" key="2">
    <source>
        <dbReference type="Proteomes" id="UP000234681"/>
    </source>
</evidence>
<dbReference type="EMBL" id="CH474027">
    <property type="protein sequence ID" value="EDL76531.1"/>
    <property type="molecule type" value="Genomic_DNA"/>
</dbReference>
<protein>
    <submittedName>
        <fullName evidence="1">RCG59220</fullName>
    </submittedName>
</protein>
<name>A6K7I8_RAT</name>
<proteinExistence type="predicted"/>
<accession>A6K7I8</accession>
<organism evidence="1 2">
    <name type="scientific">Rattus norvegicus</name>
    <name type="common">Rat</name>
    <dbReference type="NCBI Taxonomy" id="10116"/>
    <lineage>
        <taxon>Eukaryota</taxon>
        <taxon>Metazoa</taxon>
        <taxon>Chordata</taxon>
        <taxon>Craniata</taxon>
        <taxon>Vertebrata</taxon>
        <taxon>Euteleostomi</taxon>
        <taxon>Mammalia</taxon>
        <taxon>Eutheria</taxon>
        <taxon>Euarchontoglires</taxon>
        <taxon>Glires</taxon>
        <taxon>Rodentia</taxon>
        <taxon>Myomorpha</taxon>
        <taxon>Muroidea</taxon>
        <taxon>Muridae</taxon>
        <taxon>Murinae</taxon>
        <taxon>Rattus</taxon>
    </lineage>
</organism>